<evidence type="ECO:0000313" key="2">
    <source>
        <dbReference type="Proteomes" id="UP000076858"/>
    </source>
</evidence>
<accession>A0A164TW47</accession>
<evidence type="ECO:0000313" key="1">
    <source>
        <dbReference type="EMBL" id="KZS10813.1"/>
    </source>
</evidence>
<organism evidence="1 2">
    <name type="scientific">Daphnia magna</name>
    <dbReference type="NCBI Taxonomy" id="35525"/>
    <lineage>
        <taxon>Eukaryota</taxon>
        <taxon>Metazoa</taxon>
        <taxon>Ecdysozoa</taxon>
        <taxon>Arthropoda</taxon>
        <taxon>Crustacea</taxon>
        <taxon>Branchiopoda</taxon>
        <taxon>Diplostraca</taxon>
        <taxon>Cladocera</taxon>
        <taxon>Anomopoda</taxon>
        <taxon>Daphniidae</taxon>
        <taxon>Daphnia</taxon>
    </lineage>
</organism>
<dbReference type="EMBL" id="LRGB01001693">
    <property type="protein sequence ID" value="KZS10813.1"/>
    <property type="molecule type" value="Genomic_DNA"/>
</dbReference>
<sequence length="82" mass="9167">MNYFKIMKRKTGSWASLIDRSINKLEKLKAAALGGEMNDGTPAMEGSIEPEQPFDLIEEGDIAINIYHNVPPDFSRTPRLST</sequence>
<proteinExistence type="predicted"/>
<gene>
    <name evidence="1" type="ORF">APZ42_024626</name>
</gene>
<keyword evidence="2" id="KW-1185">Reference proteome</keyword>
<reference evidence="1 2" key="1">
    <citation type="submission" date="2016-03" db="EMBL/GenBank/DDBJ databases">
        <title>EvidentialGene: Evidence-directed Construction of Genes on Genomes.</title>
        <authorList>
            <person name="Gilbert D.G."/>
            <person name="Choi J.-H."/>
            <person name="Mockaitis K."/>
            <person name="Colbourne J."/>
            <person name="Pfrender M."/>
        </authorList>
    </citation>
    <scope>NUCLEOTIDE SEQUENCE [LARGE SCALE GENOMIC DNA]</scope>
    <source>
        <strain evidence="1 2">Xinb3</strain>
        <tissue evidence="1">Complete organism</tissue>
    </source>
</reference>
<protein>
    <submittedName>
        <fullName evidence="1">Uncharacterized protein</fullName>
    </submittedName>
</protein>
<dbReference type="AlphaFoldDB" id="A0A164TW47"/>
<name>A0A164TW47_9CRUS</name>
<dbReference type="Proteomes" id="UP000076858">
    <property type="component" value="Unassembled WGS sequence"/>
</dbReference>
<comment type="caution">
    <text evidence="1">The sequence shown here is derived from an EMBL/GenBank/DDBJ whole genome shotgun (WGS) entry which is preliminary data.</text>
</comment>